<organism evidence="1 2">
    <name type="scientific">Tistlia consotensis USBA 355</name>
    <dbReference type="NCBI Taxonomy" id="560819"/>
    <lineage>
        <taxon>Bacteria</taxon>
        <taxon>Pseudomonadati</taxon>
        <taxon>Pseudomonadota</taxon>
        <taxon>Alphaproteobacteria</taxon>
        <taxon>Rhodospirillales</taxon>
        <taxon>Rhodovibrionaceae</taxon>
        <taxon>Tistlia</taxon>
    </lineage>
</organism>
<gene>
    <name evidence="1" type="ORF">SAMN05428998_1892</name>
</gene>
<evidence type="ECO:0000313" key="1">
    <source>
        <dbReference type="EMBL" id="SMF86528.1"/>
    </source>
</evidence>
<evidence type="ECO:0000313" key="2">
    <source>
        <dbReference type="Proteomes" id="UP000192917"/>
    </source>
</evidence>
<dbReference type="Proteomes" id="UP000192917">
    <property type="component" value="Unassembled WGS sequence"/>
</dbReference>
<accession>A0A1Y6CSG9</accession>
<evidence type="ECO:0008006" key="3">
    <source>
        <dbReference type="Google" id="ProtNLM"/>
    </source>
</evidence>
<name>A0A1Y6CSG9_9PROT</name>
<dbReference type="AlphaFoldDB" id="A0A1Y6CSG9"/>
<proteinExistence type="predicted"/>
<sequence length="131" mass="14291">MTDLRGWPQSLIEIAEMTSVAAALRLVDAFGGTKCYVPKTLTPDHPLVQAVGASAAEALRQHFEGDYIEVPVLASARHRKRLILEASGSTNDVAQQVGVTARYVRMVRNAGRPDDRQLEMFEERPAGTASD</sequence>
<keyword evidence="2" id="KW-1185">Reference proteome</keyword>
<reference evidence="1 2" key="1">
    <citation type="submission" date="2017-04" db="EMBL/GenBank/DDBJ databases">
        <authorList>
            <person name="Afonso C.L."/>
            <person name="Miller P.J."/>
            <person name="Scott M.A."/>
            <person name="Spackman E."/>
            <person name="Goraichik I."/>
            <person name="Dimitrov K.M."/>
            <person name="Suarez D.L."/>
            <person name="Swayne D.E."/>
        </authorList>
    </citation>
    <scope>NUCLEOTIDE SEQUENCE [LARGE SCALE GENOMIC DNA]</scope>
    <source>
        <strain evidence="1 2">USBA 355</strain>
    </source>
</reference>
<dbReference type="RefSeq" id="WP_143596452.1">
    <property type="nucleotide sequence ID" value="NZ_FWZX01000089.1"/>
</dbReference>
<dbReference type="STRING" id="560819.SAMN05428998_1892"/>
<protein>
    <recommendedName>
        <fullName evidence="3">Mor transcription activator family protein</fullName>
    </recommendedName>
</protein>
<dbReference type="EMBL" id="FWZX01000089">
    <property type="protein sequence ID" value="SMF86528.1"/>
    <property type="molecule type" value="Genomic_DNA"/>
</dbReference>